<name>A0A067TFQ9_GALM3</name>
<evidence type="ECO:0000313" key="3">
    <source>
        <dbReference type="Proteomes" id="UP000027222"/>
    </source>
</evidence>
<evidence type="ECO:0000256" key="1">
    <source>
        <dbReference type="SAM" id="MobiDB-lite"/>
    </source>
</evidence>
<feature type="compositionally biased region" description="Polar residues" evidence="1">
    <location>
        <begin position="398"/>
        <end position="410"/>
    </location>
</feature>
<gene>
    <name evidence="2" type="ORF">GALMADRAFT_135331</name>
</gene>
<sequence>MSRMEGNSQEVASLRLCLELCSYIQDFNGIYAQLRNTPSKEWPSLVERNFSRLFSKHHEFIRLGEIVSSHNSFFNQGHMNISTAISAGTVARLKAERNNAFEDMRQRSVFLSQEPNSEHYPIVKLKEENLKELSYLIPGEDGWILAYSSEQIQFFLSTEQFGIVLEVPGADDVNYGIYKACRLQGQSMSGLEFSQLSESTKIRIARALSQSEKGDPMFNNTMDGLLHSLIVLSCIFLQCVQKPAVIKENIAEVYNTRIPTRSSFSASELSPIRPPWGVIGDRQQVRRRSMEDIFTKGSTPQIRTPVQGQYNQADKLALESPSPLRPITNGQARWPLINYGTATNDISTPKKNAPGLMDGTVRRADDEENRPYSAPATDPSLWNGCRLRRIMDSATPFSEASRSSLGWTQSEDGHSAHW</sequence>
<organism evidence="2 3">
    <name type="scientific">Galerina marginata (strain CBS 339.88)</name>
    <dbReference type="NCBI Taxonomy" id="685588"/>
    <lineage>
        <taxon>Eukaryota</taxon>
        <taxon>Fungi</taxon>
        <taxon>Dikarya</taxon>
        <taxon>Basidiomycota</taxon>
        <taxon>Agaricomycotina</taxon>
        <taxon>Agaricomycetes</taxon>
        <taxon>Agaricomycetidae</taxon>
        <taxon>Agaricales</taxon>
        <taxon>Agaricineae</taxon>
        <taxon>Strophariaceae</taxon>
        <taxon>Galerina</taxon>
    </lineage>
</organism>
<dbReference type="Proteomes" id="UP000027222">
    <property type="component" value="Unassembled WGS sequence"/>
</dbReference>
<feature type="region of interest" description="Disordered" evidence="1">
    <location>
        <begin position="398"/>
        <end position="418"/>
    </location>
</feature>
<accession>A0A067TFQ9</accession>
<protein>
    <submittedName>
        <fullName evidence="2">Uncharacterized protein</fullName>
    </submittedName>
</protein>
<dbReference type="AlphaFoldDB" id="A0A067TFQ9"/>
<dbReference type="OrthoDB" id="3068570at2759"/>
<dbReference type="EMBL" id="KL142370">
    <property type="protein sequence ID" value="KDR81946.1"/>
    <property type="molecule type" value="Genomic_DNA"/>
</dbReference>
<proteinExistence type="predicted"/>
<dbReference type="HOGENOM" id="CLU_657291_0_0_1"/>
<keyword evidence="3" id="KW-1185">Reference proteome</keyword>
<reference evidence="3" key="1">
    <citation type="journal article" date="2014" name="Proc. Natl. Acad. Sci. U.S.A.">
        <title>Extensive sampling of basidiomycete genomes demonstrates inadequacy of the white-rot/brown-rot paradigm for wood decay fungi.</title>
        <authorList>
            <person name="Riley R."/>
            <person name="Salamov A.A."/>
            <person name="Brown D.W."/>
            <person name="Nagy L.G."/>
            <person name="Floudas D."/>
            <person name="Held B.W."/>
            <person name="Levasseur A."/>
            <person name="Lombard V."/>
            <person name="Morin E."/>
            <person name="Otillar R."/>
            <person name="Lindquist E.A."/>
            <person name="Sun H."/>
            <person name="LaButti K.M."/>
            <person name="Schmutz J."/>
            <person name="Jabbour D."/>
            <person name="Luo H."/>
            <person name="Baker S.E."/>
            <person name="Pisabarro A.G."/>
            <person name="Walton J.D."/>
            <person name="Blanchette R.A."/>
            <person name="Henrissat B."/>
            <person name="Martin F."/>
            <person name="Cullen D."/>
            <person name="Hibbett D.S."/>
            <person name="Grigoriev I.V."/>
        </authorList>
    </citation>
    <scope>NUCLEOTIDE SEQUENCE [LARGE SCALE GENOMIC DNA]</scope>
    <source>
        <strain evidence="3">CBS 339.88</strain>
    </source>
</reference>
<evidence type="ECO:0000313" key="2">
    <source>
        <dbReference type="EMBL" id="KDR81946.1"/>
    </source>
</evidence>